<keyword evidence="3" id="KW-0328">Glycosyltransferase</keyword>
<dbReference type="Proteomes" id="UP000593765">
    <property type="component" value="Chromosome"/>
</dbReference>
<accession>A0A7M2X2S2</accession>
<keyword evidence="6 8" id="KW-1133">Transmembrane helix</keyword>
<dbReference type="RefSeq" id="WP_206295308.1">
    <property type="nucleotide sequence ID" value="NZ_CP063458.1"/>
</dbReference>
<evidence type="ECO:0000313" key="11">
    <source>
        <dbReference type="Proteomes" id="UP000593765"/>
    </source>
</evidence>
<evidence type="ECO:0000256" key="2">
    <source>
        <dbReference type="ARBA" id="ARBA00022475"/>
    </source>
</evidence>
<sequence length="577" mass="60559">MTSAPTQASIPASTADVDALIGEPASPGDPASLTQAAQPVLPWPALVCFVLTLTLFLPWLNRAPLAGTEGHRALTAHQMVESRQWLLPTLYGRLYLAKPPLHHWLIATTETIAGTGNEFVWRLPSVLSAAALNAMLAFFAGRWFGRTAAWVGGVAGMALVVLWSQQSTADIDSSNTLFACLAVLCWIELLYRGNRSFAWTAAAGLAFGASLMVKGPGGLPIIVGVLVWFAIDRYRSKNLPDLKRSAVWLPAVIGLAIFGLYVLAAAIAVRNRGFDPDLDGLIEGGKNLAPGSLSRLLQALSIGPLLLAYALPLSLSLVAIHVGVIRRSIADADRRILVAIAGSFVVSLLVCTLSGMVNPRYGYITLPPLAILTAGVVASAIRQPASARVIRDAAVVLAAALAIGTAVMAGMAWKHLGGSVALHALVATAATAAVAVAALAVTGSRGARVGLPLLPAIAAIVLLLSVPFGLMRAESRDDDSGIIGARALNKIVPRGAHLETGAALTFQPELFHYAGLDTLAHPKKSFTPDVIRQSCWVLLTPGELSRWRAAAGGRLGPDATIPSNGSNRLHVAWYSVW</sequence>
<protein>
    <submittedName>
        <fullName evidence="10">Glycosyltransferase family 39 protein</fullName>
    </submittedName>
</protein>
<feature type="transmembrane region" description="Helical" evidence="8">
    <location>
        <begin position="393"/>
        <end position="413"/>
    </location>
</feature>
<feature type="transmembrane region" description="Helical" evidence="8">
    <location>
        <begin position="171"/>
        <end position="190"/>
    </location>
</feature>
<dbReference type="Pfam" id="PF13231">
    <property type="entry name" value="PMT_2"/>
    <property type="match status" value="1"/>
</dbReference>
<keyword evidence="7 8" id="KW-0472">Membrane</keyword>
<dbReference type="GO" id="GO:0009103">
    <property type="term" value="P:lipopolysaccharide biosynthetic process"/>
    <property type="evidence" value="ECO:0007669"/>
    <property type="project" value="UniProtKB-ARBA"/>
</dbReference>
<organism evidence="10 11">
    <name type="scientific">Humisphaera borealis</name>
    <dbReference type="NCBI Taxonomy" id="2807512"/>
    <lineage>
        <taxon>Bacteria</taxon>
        <taxon>Pseudomonadati</taxon>
        <taxon>Planctomycetota</taxon>
        <taxon>Phycisphaerae</taxon>
        <taxon>Tepidisphaerales</taxon>
        <taxon>Tepidisphaeraceae</taxon>
        <taxon>Humisphaera</taxon>
    </lineage>
</organism>
<name>A0A7M2X2S2_9BACT</name>
<evidence type="ECO:0000256" key="8">
    <source>
        <dbReference type="SAM" id="Phobius"/>
    </source>
</evidence>
<feature type="domain" description="Glycosyltransferase RgtA/B/C/D-like" evidence="9">
    <location>
        <begin position="98"/>
        <end position="258"/>
    </location>
</feature>
<comment type="subcellular location">
    <subcellularLocation>
        <location evidence="1">Cell membrane</location>
        <topology evidence="1">Multi-pass membrane protein</topology>
    </subcellularLocation>
</comment>
<feature type="transmembrane region" description="Helical" evidence="8">
    <location>
        <begin position="119"/>
        <end position="140"/>
    </location>
</feature>
<keyword evidence="5 8" id="KW-0812">Transmembrane</keyword>
<feature type="transmembrane region" description="Helical" evidence="8">
    <location>
        <begin position="419"/>
        <end position="441"/>
    </location>
</feature>
<dbReference type="AlphaFoldDB" id="A0A7M2X2S2"/>
<evidence type="ECO:0000256" key="4">
    <source>
        <dbReference type="ARBA" id="ARBA00022679"/>
    </source>
</evidence>
<evidence type="ECO:0000256" key="3">
    <source>
        <dbReference type="ARBA" id="ARBA00022676"/>
    </source>
</evidence>
<evidence type="ECO:0000256" key="1">
    <source>
        <dbReference type="ARBA" id="ARBA00004651"/>
    </source>
</evidence>
<feature type="transmembrane region" description="Helical" evidence="8">
    <location>
        <begin position="363"/>
        <end position="381"/>
    </location>
</feature>
<evidence type="ECO:0000256" key="5">
    <source>
        <dbReference type="ARBA" id="ARBA00022692"/>
    </source>
</evidence>
<feature type="transmembrane region" description="Helical" evidence="8">
    <location>
        <begin position="40"/>
        <end position="60"/>
    </location>
</feature>
<feature type="transmembrane region" description="Helical" evidence="8">
    <location>
        <begin position="247"/>
        <end position="269"/>
    </location>
</feature>
<dbReference type="InterPro" id="IPR050297">
    <property type="entry name" value="LipidA_mod_glycosyltrf_83"/>
</dbReference>
<feature type="transmembrane region" description="Helical" evidence="8">
    <location>
        <begin position="336"/>
        <end position="357"/>
    </location>
</feature>
<evidence type="ECO:0000256" key="7">
    <source>
        <dbReference type="ARBA" id="ARBA00023136"/>
    </source>
</evidence>
<reference evidence="10 11" key="1">
    <citation type="submission" date="2020-10" db="EMBL/GenBank/DDBJ databases">
        <title>Wide distribution of Phycisphaera-like planctomycetes from WD2101 soil group in peatlands and genome analysis of the first cultivated representative.</title>
        <authorList>
            <person name="Dedysh S.N."/>
            <person name="Beletsky A.V."/>
            <person name="Ivanova A."/>
            <person name="Kulichevskaya I.S."/>
            <person name="Suzina N.E."/>
            <person name="Philippov D.A."/>
            <person name="Rakitin A.L."/>
            <person name="Mardanov A.V."/>
            <person name="Ravin N.V."/>
        </authorList>
    </citation>
    <scope>NUCLEOTIDE SEQUENCE [LARGE SCALE GENOMIC DNA]</scope>
    <source>
        <strain evidence="10 11">M1803</strain>
    </source>
</reference>
<keyword evidence="11" id="KW-1185">Reference proteome</keyword>
<dbReference type="GO" id="GO:0016763">
    <property type="term" value="F:pentosyltransferase activity"/>
    <property type="evidence" value="ECO:0007669"/>
    <property type="project" value="TreeGrafter"/>
</dbReference>
<dbReference type="EMBL" id="CP063458">
    <property type="protein sequence ID" value="QOV91985.1"/>
    <property type="molecule type" value="Genomic_DNA"/>
</dbReference>
<dbReference type="PANTHER" id="PTHR33908">
    <property type="entry name" value="MANNOSYLTRANSFERASE YKCB-RELATED"/>
    <property type="match status" value="1"/>
</dbReference>
<gene>
    <name evidence="10" type="ORF">IPV69_11775</name>
</gene>
<feature type="transmembrane region" description="Helical" evidence="8">
    <location>
        <begin position="147"/>
        <end position="165"/>
    </location>
</feature>
<proteinExistence type="predicted"/>
<feature type="transmembrane region" description="Helical" evidence="8">
    <location>
        <begin position="453"/>
        <end position="471"/>
    </location>
</feature>
<dbReference type="InterPro" id="IPR038731">
    <property type="entry name" value="RgtA/B/C-like"/>
</dbReference>
<dbReference type="PANTHER" id="PTHR33908:SF11">
    <property type="entry name" value="MEMBRANE PROTEIN"/>
    <property type="match status" value="1"/>
</dbReference>
<evidence type="ECO:0000259" key="9">
    <source>
        <dbReference type="Pfam" id="PF13231"/>
    </source>
</evidence>
<evidence type="ECO:0000313" key="10">
    <source>
        <dbReference type="EMBL" id="QOV91985.1"/>
    </source>
</evidence>
<keyword evidence="4" id="KW-0808">Transferase</keyword>
<keyword evidence="2" id="KW-1003">Cell membrane</keyword>
<feature type="transmembrane region" description="Helical" evidence="8">
    <location>
        <begin position="302"/>
        <end position="324"/>
    </location>
</feature>
<dbReference type="KEGG" id="hbs:IPV69_11775"/>
<evidence type="ECO:0000256" key="6">
    <source>
        <dbReference type="ARBA" id="ARBA00022989"/>
    </source>
</evidence>
<dbReference type="GO" id="GO:0005886">
    <property type="term" value="C:plasma membrane"/>
    <property type="evidence" value="ECO:0007669"/>
    <property type="project" value="UniProtKB-SubCell"/>
</dbReference>